<dbReference type="EMBL" id="JAFIMR010000011">
    <property type="protein sequence ID" value="KAI1872655.1"/>
    <property type="molecule type" value="Genomic_DNA"/>
</dbReference>
<comment type="caution">
    <text evidence="4">The sequence shown here is derived from an EMBL/GenBank/DDBJ whole genome shotgun (WGS) entry which is preliminary data.</text>
</comment>
<feature type="region of interest" description="Disordered" evidence="1">
    <location>
        <begin position="435"/>
        <end position="510"/>
    </location>
</feature>
<dbReference type="InterPro" id="IPR018306">
    <property type="entry name" value="Phage_T5_Orf172_DNA-bd"/>
</dbReference>
<evidence type="ECO:0000256" key="2">
    <source>
        <dbReference type="SAM" id="Phobius"/>
    </source>
</evidence>
<evidence type="ECO:0000313" key="4">
    <source>
        <dbReference type="EMBL" id="KAI1872655.1"/>
    </source>
</evidence>
<feature type="region of interest" description="Disordered" evidence="1">
    <location>
        <begin position="1"/>
        <end position="83"/>
    </location>
</feature>
<reference evidence="4" key="1">
    <citation type="submission" date="2021-03" db="EMBL/GenBank/DDBJ databases">
        <title>Revisited historic fungal species revealed as producer of novel bioactive compounds through whole genome sequencing and comparative genomics.</title>
        <authorList>
            <person name="Vignolle G.A."/>
            <person name="Hochenegger N."/>
            <person name="Mach R.L."/>
            <person name="Mach-Aigner A.R."/>
            <person name="Javad Rahimi M."/>
            <person name="Salim K.A."/>
            <person name="Chan C.M."/>
            <person name="Lim L.B.L."/>
            <person name="Cai F."/>
            <person name="Druzhinina I.S."/>
            <person name="U'Ren J.M."/>
            <person name="Derntl C."/>
        </authorList>
    </citation>
    <scope>NUCLEOTIDE SEQUENCE</scope>
    <source>
        <strain evidence="4">TUCIM 5799</strain>
    </source>
</reference>
<dbReference type="Proteomes" id="UP000829685">
    <property type="component" value="Unassembled WGS sequence"/>
</dbReference>
<feature type="region of interest" description="Disordered" evidence="1">
    <location>
        <begin position="113"/>
        <end position="175"/>
    </location>
</feature>
<feature type="compositionally biased region" description="Basic residues" evidence="1">
    <location>
        <begin position="18"/>
        <end position="27"/>
    </location>
</feature>
<feature type="compositionally biased region" description="Acidic residues" evidence="1">
    <location>
        <begin position="455"/>
        <end position="467"/>
    </location>
</feature>
<feature type="compositionally biased region" description="Polar residues" evidence="1">
    <location>
        <begin position="488"/>
        <end position="510"/>
    </location>
</feature>
<dbReference type="OrthoDB" id="3511049at2759"/>
<sequence length="510" mass="58165">MDSPSPNQHRQVSTPLKQRTRPNHRPAARSAGEPYKRRSDQTEPQGDISPSVRTRRCLSTGSSPISRSETTTTPKREPSAGVADKTIREIINLVSEYESPQPNRIFINLVTDDESSQSNDPPAEPHVPVETRVASPVRPARRVSISDTTPTRPSLQRQTKSEPSTRPKTTPTKIDKRIQACLRKPLPDRQNKFKGVGNNYIFETTTAEQSSDKIVKIGVTRGAEQARFDNIAKGCRHLLIEEQNDPEHMPIRLYVRAEQLMHRELEDFRHSFKCQCKVKSHREYFNVDKSVALEVVQRWREFCKREPYDEDGKLRSFWEHRLRQFNTYGDSGTKIDHPERADRWRRFMNPTRCEVLWYDSKEAFKKIWRWRWLAVSLIQSFIIAVLAFPRLYPVFLFAFMVGWVLVETSDLDHPVFLNALNWAADGIRKPALLQHSAAGPTRPAGKTSEVGREEEGLEEQEYGDLGDVESCCSSDVEGLGIDFEDGTDTSVTEDAVSTTGSDETRPSTAD</sequence>
<protein>
    <recommendedName>
        <fullName evidence="3">Bacteriophage T5 Orf172 DNA-binding domain-containing protein</fullName>
    </recommendedName>
</protein>
<organism evidence="4 5">
    <name type="scientific">Neoarthrinium moseri</name>
    <dbReference type="NCBI Taxonomy" id="1658444"/>
    <lineage>
        <taxon>Eukaryota</taxon>
        <taxon>Fungi</taxon>
        <taxon>Dikarya</taxon>
        <taxon>Ascomycota</taxon>
        <taxon>Pezizomycotina</taxon>
        <taxon>Sordariomycetes</taxon>
        <taxon>Xylariomycetidae</taxon>
        <taxon>Amphisphaeriales</taxon>
        <taxon>Apiosporaceae</taxon>
        <taxon>Neoarthrinium</taxon>
    </lineage>
</organism>
<keyword evidence="2" id="KW-1133">Transmembrane helix</keyword>
<feature type="domain" description="Bacteriophage T5 Orf172 DNA-binding" evidence="3">
    <location>
        <begin position="209"/>
        <end position="299"/>
    </location>
</feature>
<feature type="transmembrane region" description="Helical" evidence="2">
    <location>
        <begin position="370"/>
        <end position="388"/>
    </location>
</feature>
<feature type="compositionally biased region" description="Polar residues" evidence="1">
    <location>
        <begin position="145"/>
        <end position="158"/>
    </location>
</feature>
<keyword evidence="2" id="KW-0472">Membrane</keyword>
<name>A0A9P9WNS4_9PEZI</name>
<evidence type="ECO:0000259" key="3">
    <source>
        <dbReference type="SMART" id="SM00974"/>
    </source>
</evidence>
<feature type="compositionally biased region" description="Polar residues" evidence="1">
    <location>
        <begin position="57"/>
        <end position="73"/>
    </location>
</feature>
<proteinExistence type="predicted"/>
<dbReference type="SMART" id="SM00974">
    <property type="entry name" value="T5orf172"/>
    <property type="match status" value="1"/>
</dbReference>
<accession>A0A9P9WNS4</accession>
<feature type="compositionally biased region" description="Polar residues" evidence="1">
    <location>
        <begin position="1"/>
        <end position="17"/>
    </location>
</feature>
<gene>
    <name evidence="4" type="ORF">JX265_005535</name>
</gene>
<evidence type="ECO:0000313" key="5">
    <source>
        <dbReference type="Proteomes" id="UP000829685"/>
    </source>
</evidence>
<keyword evidence="5" id="KW-1185">Reference proteome</keyword>
<keyword evidence="2" id="KW-0812">Transmembrane</keyword>
<evidence type="ECO:0000256" key="1">
    <source>
        <dbReference type="SAM" id="MobiDB-lite"/>
    </source>
</evidence>
<dbReference type="Pfam" id="PF10544">
    <property type="entry name" value="T5orf172"/>
    <property type="match status" value="1"/>
</dbReference>
<dbReference type="AlphaFoldDB" id="A0A9P9WNS4"/>